<dbReference type="CDD" id="cd00038">
    <property type="entry name" value="CAP_ED"/>
    <property type="match status" value="1"/>
</dbReference>
<keyword evidence="7" id="KW-1185">Reference proteome</keyword>
<name>A0A3B0M9V4_9RHOB</name>
<keyword evidence="1" id="KW-0805">Transcription regulation</keyword>
<evidence type="ECO:0000256" key="2">
    <source>
        <dbReference type="ARBA" id="ARBA00023125"/>
    </source>
</evidence>
<evidence type="ECO:0000259" key="4">
    <source>
        <dbReference type="PROSITE" id="PS50042"/>
    </source>
</evidence>
<evidence type="ECO:0000256" key="1">
    <source>
        <dbReference type="ARBA" id="ARBA00023015"/>
    </source>
</evidence>
<evidence type="ECO:0000259" key="5">
    <source>
        <dbReference type="PROSITE" id="PS51063"/>
    </source>
</evidence>
<feature type="domain" description="Cyclic nucleotide-binding" evidence="4">
    <location>
        <begin position="19"/>
        <end position="128"/>
    </location>
</feature>
<keyword evidence="3" id="KW-0804">Transcription</keyword>
<dbReference type="SUPFAM" id="SSF51206">
    <property type="entry name" value="cAMP-binding domain-like"/>
    <property type="match status" value="1"/>
</dbReference>
<dbReference type="Proteomes" id="UP000272908">
    <property type="component" value="Unassembled WGS sequence"/>
</dbReference>
<feature type="domain" description="HTH crp-type" evidence="5">
    <location>
        <begin position="142"/>
        <end position="205"/>
    </location>
</feature>
<dbReference type="OrthoDB" id="9776746at2"/>
<dbReference type="RefSeq" id="WP_121095560.1">
    <property type="nucleotide sequence ID" value="NZ_UIHC01000021.1"/>
</dbReference>
<dbReference type="SMART" id="SM00419">
    <property type="entry name" value="HTH_CRP"/>
    <property type="match status" value="1"/>
</dbReference>
<dbReference type="AlphaFoldDB" id="A0A3B0M9V4"/>
<evidence type="ECO:0000313" key="7">
    <source>
        <dbReference type="Proteomes" id="UP000272908"/>
    </source>
</evidence>
<organism evidence="6 7">
    <name type="scientific">Roseinatronobacter ekhonensis</name>
    <dbReference type="NCBI Taxonomy" id="254356"/>
    <lineage>
        <taxon>Bacteria</taxon>
        <taxon>Pseudomonadati</taxon>
        <taxon>Pseudomonadota</taxon>
        <taxon>Alphaproteobacteria</taxon>
        <taxon>Rhodobacterales</taxon>
        <taxon>Paracoccaceae</taxon>
        <taxon>Roseinatronobacter</taxon>
    </lineage>
</organism>
<dbReference type="GO" id="GO:0003700">
    <property type="term" value="F:DNA-binding transcription factor activity"/>
    <property type="evidence" value="ECO:0007669"/>
    <property type="project" value="TreeGrafter"/>
</dbReference>
<evidence type="ECO:0000313" key="6">
    <source>
        <dbReference type="EMBL" id="SUZ32453.1"/>
    </source>
</evidence>
<dbReference type="Pfam" id="PF00027">
    <property type="entry name" value="cNMP_binding"/>
    <property type="match status" value="1"/>
</dbReference>
<dbReference type="Gene3D" id="2.60.120.10">
    <property type="entry name" value="Jelly Rolls"/>
    <property type="match status" value="1"/>
</dbReference>
<reference evidence="7" key="1">
    <citation type="submission" date="2018-08" db="EMBL/GenBank/DDBJ databases">
        <authorList>
            <person name="Rodrigo-Torres L."/>
            <person name="Arahal R. D."/>
            <person name="Lucena T."/>
        </authorList>
    </citation>
    <scope>NUCLEOTIDE SEQUENCE [LARGE SCALE GENOMIC DNA]</scope>
    <source>
        <strain evidence="7">CECT 7235</strain>
    </source>
</reference>
<protein>
    <submittedName>
        <fullName evidence="6">Global nitrogen regulator</fullName>
    </submittedName>
</protein>
<evidence type="ECO:0000256" key="3">
    <source>
        <dbReference type="ARBA" id="ARBA00023163"/>
    </source>
</evidence>
<dbReference type="InterPro" id="IPR036390">
    <property type="entry name" value="WH_DNA-bd_sf"/>
</dbReference>
<dbReference type="EMBL" id="UIHC01000021">
    <property type="protein sequence ID" value="SUZ32453.1"/>
    <property type="molecule type" value="Genomic_DNA"/>
</dbReference>
<proteinExistence type="predicted"/>
<dbReference type="Pfam" id="PF13545">
    <property type="entry name" value="HTH_Crp_2"/>
    <property type="match status" value="1"/>
</dbReference>
<dbReference type="Gene3D" id="1.10.10.10">
    <property type="entry name" value="Winged helix-like DNA-binding domain superfamily/Winged helix DNA-binding domain"/>
    <property type="match status" value="1"/>
</dbReference>
<dbReference type="GO" id="GO:0003677">
    <property type="term" value="F:DNA binding"/>
    <property type="evidence" value="ECO:0007669"/>
    <property type="project" value="UniProtKB-KW"/>
</dbReference>
<dbReference type="InterPro" id="IPR000595">
    <property type="entry name" value="cNMP-bd_dom"/>
</dbReference>
<accession>A0A3B0M9V4</accession>
<dbReference type="PANTHER" id="PTHR24567:SF74">
    <property type="entry name" value="HTH-TYPE TRANSCRIPTIONAL REGULATOR ARCR"/>
    <property type="match status" value="1"/>
</dbReference>
<dbReference type="PROSITE" id="PS51063">
    <property type="entry name" value="HTH_CRP_2"/>
    <property type="match status" value="1"/>
</dbReference>
<dbReference type="PROSITE" id="PS50042">
    <property type="entry name" value="CNMP_BINDING_3"/>
    <property type="match status" value="1"/>
</dbReference>
<dbReference type="InterPro" id="IPR018490">
    <property type="entry name" value="cNMP-bd_dom_sf"/>
</dbReference>
<dbReference type="PANTHER" id="PTHR24567">
    <property type="entry name" value="CRP FAMILY TRANSCRIPTIONAL REGULATORY PROTEIN"/>
    <property type="match status" value="1"/>
</dbReference>
<dbReference type="InterPro" id="IPR036388">
    <property type="entry name" value="WH-like_DNA-bd_sf"/>
</dbReference>
<dbReference type="InterPro" id="IPR012318">
    <property type="entry name" value="HTH_CRP"/>
</dbReference>
<keyword evidence="2" id="KW-0238">DNA-binding</keyword>
<gene>
    <name evidence="6" type="primary">ntcA</name>
    <name evidence="6" type="ORF">ROE7235_02212</name>
</gene>
<dbReference type="InterPro" id="IPR014710">
    <property type="entry name" value="RmlC-like_jellyroll"/>
</dbReference>
<dbReference type="GO" id="GO:0005829">
    <property type="term" value="C:cytosol"/>
    <property type="evidence" value="ECO:0007669"/>
    <property type="project" value="TreeGrafter"/>
</dbReference>
<dbReference type="SUPFAM" id="SSF46785">
    <property type="entry name" value="Winged helix' DNA-binding domain"/>
    <property type="match status" value="1"/>
</dbReference>
<dbReference type="InterPro" id="IPR050397">
    <property type="entry name" value="Env_Response_Regulators"/>
</dbReference>
<sequence length="211" mass="22528">MAWAGALLPGLDADIAARLDALPCMEVPTGRSLFRAGDSAQGFAMVLDGRVEVTLTAASGREILLYAIEPGQSCIQTTLALMGDVAYTGDATTVTPARIVMIPAAEFARLMDGSAIFRAFVFRAFAARMAELTSLLETVAFTRIEARLARALLDLATDAQVHATHAELAARIGSAREVVSRQLERWATQKLIATQRGQITILDRAGLARIA</sequence>